<feature type="region of interest" description="Disordered" evidence="6">
    <location>
        <begin position="695"/>
        <end position="796"/>
    </location>
</feature>
<evidence type="ECO:0000256" key="5">
    <source>
        <dbReference type="SAM" id="Coils"/>
    </source>
</evidence>
<dbReference type="Pfam" id="PF13949">
    <property type="entry name" value="ALIX_LYPXL_bnd"/>
    <property type="match status" value="1"/>
</dbReference>
<comment type="caution">
    <text evidence="8">The sequence shown here is derived from an EMBL/GenBank/DDBJ whole genome shotgun (WGS) entry which is preliminary data.</text>
</comment>
<evidence type="ECO:0000313" key="8">
    <source>
        <dbReference type="EMBL" id="KAK5577567.1"/>
    </source>
</evidence>
<name>A0AAN7YVP2_9MYCE</name>
<evidence type="ECO:0000256" key="3">
    <source>
        <dbReference type="ARBA" id="ARBA00022490"/>
    </source>
</evidence>
<dbReference type="CDD" id="cd09246">
    <property type="entry name" value="BRO1_Alix_like_1"/>
    <property type="match status" value="1"/>
</dbReference>
<keyword evidence="9" id="KW-1185">Reference proteome</keyword>
<dbReference type="Gene3D" id="1.25.40.280">
    <property type="entry name" value="alix/aip1 like domains"/>
    <property type="match status" value="1"/>
</dbReference>
<feature type="compositionally biased region" description="Low complexity" evidence="6">
    <location>
        <begin position="721"/>
        <end position="766"/>
    </location>
</feature>
<feature type="domain" description="BRO1" evidence="7">
    <location>
        <begin position="1"/>
        <end position="385"/>
    </location>
</feature>
<sequence>MLSVERKRTEKVDFSKPLAKYIKEQFSKGEADQHDSQIATLNALREDVRNLQERTETSKEMVWRYYSILSSLELRFPISENNVRISFPWTDSYKQRKTSLYSIYFERASVLFNYGSIVSQIASSTNRSNIEGVKRACNQFQLAAGVFTKLREYGSLHPECSTSADFSSDSLQALTTLMLAQAQECIYEKAAMDNLSDSILSKLAAQVAEYFDTFNQFLNSNSLKPIVDRNWSITATVKSLLYKAISLYRHAKGLEQTSQFGEQVSRLSIAVENINQSKFNIQKTASTELKDVVDKYALSITKYYETAYKDNDTIYHDTILPAHKLTPIEKKPLAKVLPLPDISFVDPFNSLVPFSVKEDSAYYNDQKETLLRKELDNIEFHNQSAKASLLSMGLPGSIEALDVGVPNALKEKMNFVTNEKGVDNLTRLLENIQQLSDEDSSICLAAGNLLKKEEDDDNLMRATYGAQWHRTPSYTLTANLTQDYAKYTSHLQHSTKSDSFIRKKFEDHKKLISDLETQTEIIALLPSNNLPTNKITEIASLTVLMNDLDALMANRESIAEKLKNLCKKDDIILKLLSPQKDKSLIYAEEIQKYEPLQMALNESFLKQQKLIEDIRKENEKFTSQKSKHGNQREEILQKYANAFKVYNELKANLDEGTQFYLNFQEILNKFLNRCKDFTAGRENEKIELKRQIDAGVNPHSPLTSPSPSLQSPVNSYPHQFSSPQYHPPQNQQPPQYVQQQQQQQQQPPPQYSYNPSPYQPPQSFGGPLPPPQSFTAPPPPQSFSAPPPYNSNNKHY</sequence>
<proteinExistence type="predicted"/>
<keyword evidence="5" id="KW-0175">Coiled coil</keyword>
<reference evidence="8 9" key="1">
    <citation type="submission" date="2023-11" db="EMBL/GenBank/DDBJ databases">
        <title>Dfirmibasis_genome.</title>
        <authorList>
            <person name="Edelbroek B."/>
            <person name="Kjellin J."/>
            <person name="Jerlstrom-Hultqvist J."/>
            <person name="Soderbom F."/>
        </authorList>
    </citation>
    <scope>NUCLEOTIDE SEQUENCE [LARGE SCALE GENOMIC DNA]</scope>
    <source>
        <strain evidence="8 9">TNS-C-14</strain>
    </source>
</reference>
<dbReference type="PROSITE" id="PS51180">
    <property type="entry name" value="BRO1"/>
    <property type="match status" value="1"/>
</dbReference>
<protein>
    <recommendedName>
        <fullName evidence="7">BRO1 domain-containing protein</fullName>
    </recommendedName>
</protein>
<dbReference type="GO" id="GO:0043328">
    <property type="term" value="P:protein transport to vacuole involved in ubiquitin-dependent protein catabolic process via the multivesicular body sorting pathway"/>
    <property type="evidence" value="ECO:0007669"/>
    <property type="project" value="TreeGrafter"/>
</dbReference>
<dbReference type="Proteomes" id="UP001344447">
    <property type="component" value="Unassembled WGS sequence"/>
</dbReference>
<keyword evidence="3" id="KW-0963">Cytoplasm</keyword>
<keyword evidence="4" id="KW-0967">Endosome</keyword>
<comment type="subcellular location">
    <subcellularLocation>
        <location evidence="2">Cytoplasm</location>
    </subcellularLocation>
    <subcellularLocation>
        <location evidence="1">Endosome</location>
    </subcellularLocation>
</comment>
<dbReference type="SMART" id="SM01041">
    <property type="entry name" value="BRO1"/>
    <property type="match status" value="1"/>
</dbReference>
<evidence type="ECO:0000256" key="2">
    <source>
        <dbReference type="ARBA" id="ARBA00004496"/>
    </source>
</evidence>
<dbReference type="InterPro" id="IPR004328">
    <property type="entry name" value="BRO1_dom"/>
</dbReference>
<evidence type="ECO:0000313" key="9">
    <source>
        <dbReference type="Proteomes" id="UP001344447"/>
    </source>
</evidence>
<dbReference type="GO" id="GO:0005768">
    <property type="term" value="C:endosome"/>
    <property type="evidence" value="ECO:0007669"/>
    <property type="project" value="UniProtKB-SubCell"/>
</dbReference>
<evidence type="ECO:0000256" key="1">
    <source>
        <dbReference type="ARBA" id="ARBA00004177"/>
    </source>
</evidence>
<dbReference type="PANTHER" id="PTHR23030">
    <property type="entry name" value="PCD6 INTERACTING PROTEIN-RELATED"/>
    <property type="match status" value="1"/>
</dbReference>
<evidence type="ECO:0000259" key="7">
    <source>
        <dbReference type="PROSITE" id="PS51180"/>
    </source>
</evidence>
<dbReference type="InterPro" id="IPR038499">
    <property type="entry name" value="BRO1_sf"/>
</dbReference>
<dbReference type="PANTHER" id="PTHR23030:SF30">
    <property type="entry name" value="TYROSINE-PROTEIN PHOSPHATASE NON-RECEPTOR TYPE 23"/>
    <property type="match status" value="1"/>
</dbReference>
<gene>
    <name evidence="8" type="ORF">RB653_002510</name>
</gene>
<dbReference type="InterPro" id="IPR025304">
    <property type="entry name" value="ALIX_V_dom"/>
</dbReference>
<accession>A0AAN7YVP2</accession>
<dbReference type="Gene3D" id="1.20.140.50">
    <property type="entry name" value="alix/aip1 like domains"/>
    <property type="match status" value="1"/>
</dbReference>
<dbReference type="Pfam" id="PF03097">
    <property type="entry name" value="BRO1"/>
    <property type="match status" value="1"/>
</dbReference>
<dbReference type="AlphaFoldDB" id="A0AAN7YVP2"/>
<dbReference type="EMBL" id="JAVFKY010000004">
    <property type="protein sequence ID" value="KAK5577567.1"/>
    <property type="molecule type" value="Genomic_DNA"/>
</dbReference>
<organism evidence="8 9">
    <name type="scientific">Dictyostelium firmibasis</name>
    <dbReference type="NCBI Taxonomy" id="79012"/>
    <lineage>
        <taxon>Eukaryota</taxon>
        <taxon>Amoebozoa</taxon>
        <taxon>Evosea</taxon>
        <taxon>Eumycetozoa</taxon>
        <taxon>Dictyostelia</taxon>
        <taxon>Dictyosteliales</taxon>
        <taxon>Dictyosteliaceae</taxon>
        <taxon>Dictyostelium</taxon>
    </lineage>
</organism>
<feature type="coiled-coil region" evidence="5">
    <location>
        <begin position="34"/>
        <end position="61"/>
    </location>
</feature>
<evidence type="ECO:0000256" key="6">
    <source>
        <dbReference type="SAM" id="MobiDB-lite"/>
    </source>
</evidence>
<dbReference type="Gene3D" id="1.20.120.560">
    <property type="entry name" value="alix/aip1 in complex with the ypdl late domain"/>
    <property type="match status" value="1"/>
</dbReference>
<evidence type="ECO:0000256" key="4">
    <source>
        <dbReference type="ARBA" id="ARBA00022753"/>
    </source>
</evidence>
<feature type="compositionally biased region" description="Low complexity" evidence="6">
    <location>
        <begin position="698"/>
        <end position="712"/>
    </location>
</feature>
<feature type="compositionally biased region" description="Pro residues" evidence="6">
    <location>
        <begin position="767"/>
        <end position="789"/>
    </location>
</feature>